<comment type="caution">
    <text evidence="1">The sequence shown here is derived from an EMBL/GenBank/DDBJ whole genome shotgun (WGS) entry which is preliminary data.</text>
</comment>
<dbReference type="PANTHER" id="PTHR41259">
    <property type="entry name" value="DOUBLE-STRAND BREAK REPAIR RAD50 ATPASE, PUTATIVE-RELATED"/>
    <property type="match status" value="1"/>
</dbReference>
<dbReference type="PANTHER" id="PTHR41259:SF1">
    <property type="entry name" value="DOUBLE-STRAND BREAK REPAIR RAD50 ATPASE, PUTATIVE-RELATED"/>
    <property type="match status" value="1"/>
</dbReference>
<dbReference type="EMBL" id="WNVM01000585">
    <property type="protein sequence ID" value="MDZ5010622.1"/>
    <property type="molecule type" value="Genomic_DNA"/>
</dbReference>
<sequence>MNEALREVRGNFGNILNSNVISYFKELTAENYDDVMVSDSYEMKVRKGTEVLPGGILSNGANDQLYLSLRLAFIYMIYKDIEFPVILDDAFIQYDDNRTEKAIDLIVRCKFKQLIIFTCQR</sequence>
<dbReference type="Proteomes" id="UP001292368">
    <property type="component" value="Unassembled WGS sequence"/>
</dbReference>
<evidence type="ECO:0000313" key="1">
    <source>
        <dbReference type="EMBL" id="MDZ5010622.1"/>
    </source>
</evidence>
<evidence type="ECO:0008006" key="3">
    <source>
        <dbReference type="Google" id="ProtNLM"/>
    </source>
</evidence>
<organism evidence="1 2">
    <name type="scientific">Clostridium perfringens</name>
    <dbReference type="NCBI Taxonomy" id="1502"/>
    <lineage>
        <taxon>Bacteria</taxon>
        <taxon>Bacillati</taxon>
        <taxon>Bacillota</taxon>
        <taxon>Clostridia</taxon>
        <taxon>Eubacteriales</taxon>
        <taxon>Clostridiaceae</taxon>
        <taxon>Clostridium</taxon>
    </lineage>
</organism>
<accession>A0AAW9IL29</accession>
<proteinExistence type="predicted"/>
<gene>
    <name evidence="1" type="ORF">GNF77_17325</name>
</gene>
<dbReference type="AlphaFoldDB" id="A0AAW9IL29"/>
<dbReference type="Gene3D" id="3.40.50.300">
    <property type="entry name" value="P-loop containing nucleotide triphosphate hydrolases"/>
    <property type="match status" value="1"/>
</dbReference>
<dbReference type="RefSeq" id="WP_409193812.1">
    <property type="nucleotide sequence ID" value="NZ_WNVM01000585.1"/>
</dbReference>
<name>A0AAW9IL29_CLOPF</name>
<protein>
    <recommendedName>
        <fullName evidence="3">RecF/RecN/SMC N-terminal domain-containing protein</fullName>
    </recommendedName>
</protein>
<reference evidence="1" key="1">
    <citation type="submission" date="2019-11" db="EMBL/GenBank/DDBJ databases">
        <title>Characterization of Clostridium perfringens isolates from swine manure treated agricultural soils.</title>
        <authorList>
            <person name="Wushke S.T."/>
        </authorList>
    </citation>
    <scope>NUCLEOTIDE SEQUENCE</scope>
    <source>
        <strain evidence="1">V2</strain>
    </source>
</reference>
<dbReference type="InterPro" id="IPR027417">
    <property type="entry name" value="P-loop_NTPase"/>
</dbReference>
<evidence type="ECO:0000313" key="2">
    <source>
        <dbReference type="Proteomes" id="UP001292368"/>
    </source>
</evidence>
<feature type="non-terminal residue" evidence="1">
    <location>
        <position position="121"/>
    </location>
</feature>